<evidence type="ECO:0000256" key="4">
    <source>
        <dbReference type="ARBA" id="ARBA00022840"/>
    </source>
</evidence>
<dbReference type="PROSITE" id="PS50893">
    <property type="entry name" value="ABC_TRANSPORTER_2"/>
    <property type="match status" value="1"/>
</dbReference>
<protein>
    <submittedName>
        <fullName evidence="6">ABC-2 type transport system ATP-binding protein</fullName>
    </submittedName>
</protein>
<sequence length="326" mass="36839">MIRDLLSASIFDKIPQIQSFSTRNKKPMSIQVKDVSKFYGKQKALDTLSFEISDAEVVGFLGPNGAGKSTMMKIITGFLPQSSGDVFVNGLNIEKHSLEIRKQIGYLPEHNPLYLDLYVKEYLEYVAGIYKLGRNKKKRVDEMIELTGLGLEQKKKIGALSKGYRQRVGLAQALIHDPKVLILDEPTTGLDPNQLVEVRQLIQNIGKEKTVMLSTHIMQEVEAICERVLIINKGKLVADQAANHIHSIKESHVFELQFTCPVSNSQFQTIAGITHVETLTNNRYQISATNDVREQIFQMAVSNNLILIEMKSQERNLESLFHELTR</sequence>
<feature type="domain" description="ABC transporter" evidence="5">
    <location>
        <begin position="30"/>
        <end position="258"/>
    </location>
</feature>
<keyword evidence="4 6" id="KW-0067">ATP-binding</keyword>
<dbReference type="EMBL" id="SHKN01000003">
    <property type="protein sequence ID" value="RZT92360.1"/>
    <property type="molecule type" value="Genomic_DNA"/>
</dbReference>
<keyword evidence="2" id="KW-0813">Transport</keyword>
<accession>A0A4Q7V9X3</accession>
<dbReference type="Proteomes" id="UP000293562">
    <property type="component" value="Unassembled WGS sequence"/>
</dbReference>
<dbReference type="AlphaFoldDB" id="A0A4Q7V9X3"/>
<evidence type="ECO:0000259" key="5">
    <source>
        <dbReference type="PROSITE" id="PS50893"/>
    </source>
</evidence>
<evidence type="ECO:0000313" key="6">
    <source>
        <dbReference type="EMBL" id="RZT92360.1"/>
    </source>
</evidence>
<keyword evidence="7" id="KW-1185">Reference proteome</keyword>
<dbReference type="SUPFAM" id="SSF52540">
    <property type="entry name" value="P-loop containing nucleoside triphosphate hydrolases"/>
    <property type="match status" value="1"/>
</dbReference>
<dbReference type="InterPro" id="IPR019864">
    <property type="entry name" value="Motility-assoc_ABC_GldA"/>
</dbReference>
<dbReference type="InterPro" id="IPR027417">
    <property type="entry name" value="P-loop_NTPase"/>
</dbReference>
<dbReference type="GO" id="GO:0016887">
    <property type="term" value="F:ATP hydrolysis activity"/>
    <property type="evidence" value="ECO:0007669"/>
    <property type="project" value="InterPro"/>
</dbReference>
<dbReference type="PANTHER" id="PTHR43335:SF4">
    <property type="entry name" value="ABC TRANSPORTER, ATP-BINDING PROTEIN"/>
    <property type="match status" value="1"/>
</dbReference>
<evidence type="ECO:0000256" key="1">
    <source>
        <dbReference type="ARBA" id="ARBA00005417"/>
    </source>
</evidence>
<evidence type="ECO:0000313" key="7">
    <source>
        <dbReference type="Proteomes" id="UP000293562"/>
    </source>
</evidence>
<dbReference type="Gene3D" id="3.40.50.300">
    <property type="entry name" value="P-loop containing nucleotide triphosphate hydrolases"/>
    <property type="match status" value="1"/>
</dbReference>
<comment type="caution">
    <text evidence="6">The sequence shown here is derived from an EMBL/GenBank/DDBJ whole genome shotgun (WGS) entry which is preliminary data.</text>
</comment>
<dbReference type="NCBIfam" id="TIGR03522">
    <property type="entry name" value="GldA_ABC_ATP"/>
    <property type="match status" value="1"/>
</dbReference>
<dbReference type="InterPro" id="IPR003593">
    <property type="entry name" value="AAA+_ATPase"/>
</dbReference>
<comment type="similarity">
    <text evidence="1">Belongs to the ABC transporter superfamily.</text>
</comment>
<name>A0A4Q7V9X3_9BACT</name>
<dbReference type="PANTHER" id="PTHR43335">
    <property type="entry name" value="ABC TRANSPORTER, ATP-BINDING PROTEIN"/>
    <property type="match status" value="1"/>
</dbReference>
<proteinExistence type="inferred from homology"/>
<reference evidence="6 7" key="1">
    <citation type="submission" date="2019-02" db="EMBL/GenBank/DDBJ databases">
        <title>Genomic Encyclopedia of Type Strains, Phase IV (KMG-IV): sequencing the most valuable type-strain genomes for metagenomic binning, comparative biology and taxonomic classification.</title>
        <authorList>
            <person name="Goeker M."/>
        </authorList>
    </citation>
    <scope>NUCLEOTIDE SEQUENCE [LARGE SCALE GENOMIC DNA]</scope>
    <source>
        <strain evidence="6 7">DSM 28825</strain>
    </source>
</reference>
<evidence type="ECO:0000256" key="2">
    <source>
        <dbReference type="ARBA" id="ARBA00022448"/>
    </source>
</evidence>
<dbReference type="GO" id="GO:0005524">
    <property type="term" value="F:ATP binding"/>
    <property type="evidence" value="ECO:0007669"/>
    <property type="project" value="UniProtKB-KW"/>
</dbReference>
<dbReference type="InterPro" id="IPR003439">
    <property type="entry name" value="ABC_transporter-like_ATP-bd"/>
</dbReference>
<dbReference type="Pfam" id="PF00005">
    <property type="entry name" value="ABC_tran"/>
    <property type="match status" value="1"/>
</dbReference>
<dbReference type="SMART" id="SM00382">
    <property type="entry name" value="AAA"/>
    <property type="match status" value="1"/>
</dbReference>
<evidence type="ECO:0000256" key="3">
    <source>
        <dbReference type="ARBA" id="ARBA00022741"/>
    </source>
</evidence>
<gene>
    <name evidence="6" type="ORF">EV201_2831</name>
</gene>
<organism evidence="6 7">
    <name type="scientific">Ancylomarina subtilis</name>
    <dbReference type="NCBI Taxonomy" id="1639035"/>
    <lineage>
        <taxon>Bacteria</taxon>
        <taxon>Pseudomonadati</taxon>
        <taxon>Bacteroidota</taxon>
        <taxon>Bacteroidia</taxon>
        <taxon>Marinilabiliales</taxon>
        <taxon>Marinifilaceae</taxon>
        <taxon>Ancylomarina</taxon>
    </lineage>
</organism>
<keyword evidence="3" id="KW-0547">Nucleotide-binding</keyword>